<proteinExistence type="predicted"/>
<dbReference type="Gene3D" id="3.40.50.12700">
    <property type="match status" value="1"/>
</dbReference>
<dbReference type="AlphaFoldDB" id="A0A9F7R4F3"/>
<keyword evidence="1" id="KW-0175">Coiled coil</keyword>
<name>A0A9F7R4F3_ICTPU</name>
<dbReference type="Gene3D" id="3.40.50.12690">
    <property type="match status" value="1"/>
</dbReference>
<dbReference type="OrthoDB" id="10072345at2759"/>
<dbReference type="RefSeq" id="XP_053535191.1">
    <property type="nucleotide sequence ID" value="XM_053679216.1"/>
</dbReference>
<feature type="coiled-coil region" evidence="1">
    <location>
        <begin position="17"/>
        <end position="44"/>
    </location>
</feature>
<gene>
    <name evidence="3" type="primary">LOC108267429</name>
</gene>
<sequence>MSAVSPVLSADEDSLELHMVRLELEDVEKQIRGLLDKQAQLLERQTALETSCASAHISKVSTQRGISTPSPSTPCVSLCRDRAPRTFPAVVSVTPAPTHLGPWVNQRRKAWAGPFPPPVFEFPTRNRFAPLHQTRPNAVIVGDSIVRNVRVASSKGKVRTHCFSGACVLDVAAQVSGILKKDERIGAVVLHAGTNDTRLRQTEVLKRDFSSLIETVRGRSPTAKIIVSGPLPTYRRGAENVLGCFVLMACTPAALERNCFQTTFPRRYTPSDCLPDEESIKVYVRVRPLTQGWLRTDGDLGTHAASELQTQAAKLHLRSRGGHGRDSGIHVLLTR</sequence>
<protein>
    <submittedName>
        <fullName evidence="3">Uncharacterized protein LOC108267429 isoform X2</fullName>
    </submittedName>
</protein>
<dbReference type="GeneID" id="108267429"/>
<dbReference type="SUPFAM" id="SSF52266">
    <property type="entry name" value="SGNH hydrolase"/>
    <property type="match status" value="1"/>
</dbReference>
<reference evidence="3" key="1">
    <citation type="submission" date="2025-08" db="UniProtKB">
        <authorList>
            <consortium name="RefSeq"/>
        </authorList>
    </citation>
    <scope>IDENTIFICATION</scope>
    <source>
        <tissue evidence="3">Blood</tissue>
    </source>
</reference>
<accession>A0A9F7R4F3</accession>
<evidence type="ECO:0000313" key="3">
    <source>
        <dbReference type="RefSeq" id="XP_053535191.1"/>
    </source>
</evidence>
<dbReference type="CDD" id="cd00229">
    <property type="entry name" value="SGNH_hydrolase"/>
    <property type="match status" value="1"/>
</dbReference>
<evidence type="ECO:0000313" key="2">
    <source>
        <dbReference type="Proteomes" id="UP000221080"/>
    </source>
</evidence>
<keyword evidence="2" id="KW-1185">Reference proteome</keyword>
<organism evidence="2 3">
    <name type="scientific">Ictalurus punctatus</name>
    <name type="common">Channel catfish</name>
    <name type="synonym">Silurus punctatus</name>
    <dbReference type="NCBI Taxonomy" id="7998"/>
    <lineage>
        <taxon>Eukaryota</taxon>
        <taxon>Metazoa</taxon>
        <taxon>Chordata</taxon>
        <taxon>Craniata</taxon>
        <taxon>Vertebrata</taxon>
        <taxon>Euteleostomi</taxon>
        <taxon>Actinopterygii</taxon>
        <taxon>Neopterygii</taxon>
        <taxon>Teleostei</taxon>
        <taxon>Ostariophysi</taxon>
        <taxon>Siluriformes</taxon>
        <taxon>Ictaluridae</taxon>
        <taxon>Ictalurus</taxon>
    </lineage>
</organism>
<dbReference type="Proteomes" id="UP000221080">
    <property type="component" value="Unplaced"/>
</dbReference>
<evidence type="ECO:0000256" key="1">
    <source>
        <dbReference type="SAM" id="Coils"/>
    </source>
</evidence>